<evidence type="ECO:0000259" key="6">
    <source>
        <dbReference type="Pfam" id="PF01408"/>
    </source>
</evidence>
<comment type="similarity">
    <text evidence="2">Belongs to the Gfo/Idh/MocA family. Glycosyl hydrolase 109 subfamily.</text>
</comment>
<dbReference type="EMBL" id="LAZR01003337">
    <property type="protein sequence ID" value="KKN19422.1"/>
    <property type="molecule type" value="Genomic_DNA"/>
</dbReference>
<dbReference type="Gene3D" id="3.30.360.10">
    <property type="entry name" value="Dihydrodipicolinate Reductase, domain 2"/>
    <property type="match status" value="1"/>
</dbReference>
<dbReference type="AlphaFoldDB" id="A0A0F9P4U0"/>
<comment type="caution">
    <text evidence="8">The sequence shown here is derived from an EMBL/GenBank/DDBJ whole genome shotgun (WGS) entry which is preliminary data.</text>
</comment>
<dbReference type="PANTHER" id="PTHR43818:SF1">
    <property type="entry name" value="GLYCOSYL HYDROLASE FAMILY 109 PROTEIN"/>
    <property type="match status" value="1"/>
</dbReference>
<dbReference type="InterPro" id="IPR036291">
    <property type="entry name" value="NAD(P)-bd_dom_sf"/>
</dbReference>
<dbReference type="PANTHER" id="PTHR43818">
    <property type="entry name" value="BCDNA.GH03377"/>
    <property type="match status" value="1"/>
</dbReference>
<organism evidence="8">
    <name type="scientific">marine sediment metagenome</name>
    <dbReference type="NCBI Taxonomy" id="412755"/>
    <lineage>
        <taxon>unclassified sequences</taxon>
        <taxon>metagenomes</taxon>
        <taxon>ecological metagenomes</taxon>
    </lineage>
</organism>
<comment type="cofactor">
    <cofactor evidence="1">
        <name>NAD(+)</name>
        <dbReference type="ChEBI" id="CHEBI:57540"/>
    </cofactor>
</comment>
<dbReference type="SUPFAM" id="SSF51735">
    <property type="entry name" value="NAD(P)-binding Rossmann-fold domains"/>
    <property type="match status" value="1"/>
</dbReference>
<keyword evidence="3" id="KW-0378">Hydrolase</keyword>
<evidence type="ECO:0000256" key="3">
    <source>
        <dbReference type="ARBA" id="ARBA00022801"/>
    </source>
</evidence>
<protein>
    <submittedName>
        <fullName evidence="8">Uncharacterized protein</fullName>
    </submittedName>
</protein>
<dbReference type="GO" id="GO:0016798">
    <property type="term" value="F:hydrolase activity, acting on glycosyl bonds"/>
    <property type="evidence" value="ECO:0007669"/>
    <property type="project" value="UniProtKB-KW"/>
</dbReference>
<feature type="domain" description="Glycosyl hydrolase 109 C-terminal" evidence="7">
    <location>
        <begin position="203"/>
        <end position="364"/>
    </location>
</feature>
<dbReference type="GO" id="GO:0000166">
    <property type="term" value="F:nucleotide binding"/>
    <property type="evidence" value="ECO:0007669"/>
    <property type="project" value="InterPro"/>
</dbReference>
<gene>
    <name evidence="8" type="ORF">LCGC14_0945850</name>
</gene>
<name>A0A0F9P4U0_9ZZZZ</name>
<evidence type="ECO:0000259" key="7">
    <source>
        <dbReference type="Pfam" id="PF21252"/>
    </source>
</evidence>
<dbReference type="PROSITE" id="PS51318">
    <property type="entry name" value="TAT"/>
    <property type="match status" value="1"/>
</dbReference>
<evidence type="ECO:0000256" key="1">
    <source>
        <dbReference type="ARBA" id="ARBA00001911"/>
    </source>
</evidence>
<dbReference type="Pfam" id="PF21252">
    <property type="entry name" value="Glyco_hydro_109_C"/>
    <property type="match status" value="1"/>
</dbReference>
<keyword evidence="5" id="KW-0326">Glycosidase</keyword>
<dbReference type="InterPro" id="IPR050463">
    <property type="entry name" value="Gfo/Idh/MocA_oxidrdct_glycsds"/>
</dbReference>
<sequence>MENSKSNFDRRKFLKSSALVGTFLGLPGAAAFGQSDADKAIDNLTAKRPSYGKSVIGLKTSPIEQVKVAFIGVGNRGSGHVKQMAALYPKAIITAICDIREAYAQKSVDLANEMGQNPKMYSGKEEAWKEMLQRDDIDLVIIATPWVDHVPMCVYAMQQGKHVAVEVPAAYTVEDCWKLVDTAEETQRNCMMLENVCYGDEELTLLQMVNKGYFGTLTHGEAAYIHDLRESMFSKTGYYNQWRIRHHIKYDGNLYPTHGLGPVAQYMGINRGDRFGHLVSMSSLEANLSEYGKTVEPDNEFYKYTDFKHGDMNTTLIKTAKGRTIMVQHDVASPRVYSRINALSGTNAFHTGYPSRLSVNGKHEWLTEEERAEVFQKYKHPIWNKLKDEIAKNGGHGGMDFVMLYRLIDCYNKGIMLDQDVYDAADWSVVTPLSGISIQTGNAPVKFPDFTRGKWQEERALGIMANV</sequence>
<dbReference type="InterPro" id="IPR000683">
    <property type="entry name" value="Gfo/Idh/MocA-like_OxRdtase_N"/>
</dbReference>
<evidence type="ECO:0000256" key="2">
    <source>
        <dbReference type="ARBA" id="ARBA00009329"/>
    </source>
</evidence>
<keyword evidence="4" id="KW-0520">NAD</keyword>
<evidence type="ECO:0000256" key="5">
    <source>
        <dbReference type="ARBA" id="ARBA00023295"/>
    </source>
</evidence>
<dbReference type="InterPro" id="IPR049303">
    <property type="entry name" value="Glyco_hydro_109_C"/>
</dbReference>
<feature type="domain" description="Gfo/Idh/MocA-like oxidoreductase N-terminal" evidence="6">
    <location>
        <begin position="66"/>
        <end position="192"/>
    </location>
</feature>
<evidence type="ECO:0000256" key="4">
    <source>
        <dbReference type="ARBA" id="ARBA00023027"/>
    </source>
</evidence>
<reference evidence="8" key="1">
    <citation type="journal article" date="2015" name="Nature">
        <title>Complex archaea that bridge the gap between prokaryotes and eukaryotes.</title>
        <authorList>
            <person name="Spang A."/>
            <person name="Saw J.H."/>
            <person name="Jorgensen S.L."/>
            <person name="Zaremba-Niedzwiedzka K."/>
            <person name="Martijn J."/>
            <person name="Lind A.E."/>
            <person name="van Eijk R."/>
            <person name="Schleper C."/>
            <person name="Guy L."/>
            <person name="Ettema T.J."/>
        </authorList>
    </citation>
    <scope>NUCLEOTIDE SEQUENCE</scope>
</reference>
<evidence type="ECO:0000313" key="8">
    <source>
        <dbReference type="EMBL" id="KKN19422.1"/>
    </source>
</evidence>
<proteinExistence type="inferred from homology"/>
<accession>A0A0F9P4U0</accession>
<dbReference type="InterPro" id="IPR006311">
    <property type="entry name" value="TAT_signal"/>
</dbReference>
<dbReference type="Pfam" id="PF01408">
    <property type="entry name" value="GFO_IDH_MocA"/>
    <property type="match status" value="1"/>
</dbReference>
<dbReference type="Gene3D" id="3.40.50.720">
    <property type="entry name" value="NAD(P)-binding Rossmann-like Domain"/>
    <property type="match status" value="1"/>
</dbReference>